<dbReference type="Proteomes" id="UP000233551">
    <property type="component" value="Unassembled WGS sequence"/>
</dbReference>
<organism evidence="2 3">
    <name type="scientific">Punica granatum</name>
    <name type="common">Pomegranate</name>
    <dbReference type="NCBI Taxonomy" id="22663"/>
    <lineage>
        <taxon>Eukaryota</taxon>
        <taxon>Viridiplantae</taxon>
        <taxon>Streptophyta</taxon>
        <taxon>Embryophyta</taxon>
        <taxon>Tracheophyta</taxon>
        <taxon>Spermatophyta</taxon>
        <taxon>Magnoliopsida</taxon>
        <taxon>eudicotyledons</taxon>
        <taxon>Gunneridae</taxon>
        <taxon>Pentapetalae</taxon>
        <taxon>rosids</taxon>
        <taxon>malvids</taxon>
        <taxon>Myrtales</taxon>
        <taxon>Lythraceae</taxon>
        <taxon>Punica</taxon>
    </lineage>
</organism>
<evidence type="ECO:0000313" key="3">
    <source>
        <dbReference type="Proteomes" id="UP000233551"/>
    </source>
</evidence>
<protein>
    <submittedName>
        <fullName evidence="2">Uncharacterized protein</fullName>
    </submittedName>
</protein>
<gene>
    <name evidence="2" type="ORF">CRG98_032806</name>
</gene>
<feature type="compositionally biased region" description="Polar residues" evidence="1">
    <location>
        <begin position="1"/>
        <end position="20"/>
    </location>
</feature>
<name>A0A2I0IS44_PUNGR</name>
<evidence type="ECO:0000313" key="2">
    <source>
        <dbReference type="EMBL" id="PKI46809.1"/>
    </source>
</evidence>
<reference evidence="2 3" key="1">
    <citation type="submission" date="2017-11" db="EMBL/GenBank/DDBJ databases">
        <title>De-novo sequencing of pomegranate (Punica granatum L.) genome.</title>
        <authorList>
            <person name="Akparov Z."/>
            <person name="Amiraslanov A."/>
            <person name="Hajiyeva S."/>
            <person name="Abbasov M."/>
            <person name="Kaur K."/>
            <person name="Hamwieh A."/>
            <person name="Solovyev V."/>
            <person name="Salamov A."/>
            <person name="Braich B."/>
            <person name="Kosarev P."/>
            <person name="Mahmoud A."/>
            <person name="Hajiyev E."/>
            <person name="Babayeva S."/>
            <person name="Izzatullayeva V."/>
            <person name="Mammadov A."/>
            <person name="Mammadov A."/>
            <person name="Sharifova S."/>
            <person name="Ojaghi J."/>
            <person name="Eynullazada K."/>
            <person name="Bayramov B."/>
            <person name="Abdulazimova A."/>
            <person name="Shahmuradov I."/>
        </authorList>
    </citation>
    <scope>NUCLEOTIDE SEQUENCE [LARGE SCALE GENOMIC DNA]</scope>
    <source>
        <strain evidence="3">cv. AG2017</strain>
        <tissue evidence="2">Leaf</tissue>
    </source>
</reference>
<sequence length="191" mass="21370">MDPNWSVGSQPHHQGLGETSWTRHRSEAVSSNQKKRTPPRIREKSSKLSASSKRKWPRDPMDRLGSRVQGYYTYALGHERGGSEAWWLPVTGRSLVKAGSSAQVAGSRVYLNRKKDSREKERPEKRRSTGRGCARWRGFWTLTSLSRGSERAKGGPSKDVCMIRLNCGGRKFAENGKAIERPLQSKASAGC</sequence>
<accession>A0A2I0IS44</accession>
<comment type="caution">
    <text evidence="2">The sequence shown here is derived from an EMBL/GenBank/DDBJ whole genome shotgun (WGS) entry which is preliminary data.</text>
</comment>
<proteinExistence type="predicted"/>
<dbReference type="AlphaFoldDB" id="A0A2I0IS44"/>
<evidence type="ECO:0000256" key="1">
    <source>
        <dbReference type="SAM" id="MobiDB-lite"/>
    </source>
</evidence>
<dbReference type="EMBL" id="PGOL01002574">
    <property type="protein sequence ID" value="PKI46809.1"/>
    <property type="molecule type" value="Genomic_DNA"/>
</dbReference>
<feature type="region of interest" description="Disordered" evidence="1">
    <location>
        <begin position="1"/>
        <end position="64"/>
    </location>
</feature>
<keyword evidence="3" id="KW-1185">Reference proteome</keyword>